<dbReference type="GO" id="GO:0032259">
    <property type="term" value="P:methylation"/>
    <property type="evidence" value="ECO:0007669"/>
    <property type="project" value="UniProtKB-KW"/>
</dbReference>
<dbReference type="GO" id="GO:0015940">
    <property type="term" value="P:pantothenate biosynthetic process"/>
    <property type="evidence" value="ECO:0007669"/>
    <property type="project" value="UniProtKB-UniRule"/>
</dbReference>
<dbReference type="PANTHER" id="PTHR20881">
    <property type="entry name" value="3-METHYL-2-OXOBUTANOATE HYDROXYMETHYLTRANSFERASE"/>
    <property type="match status" value="1"/>
</dbReference>
<accession>A0A2N3PK10</accession>
<proteinExistence type="inferred from homology"/>
<keyword evidence="4 7" id="KW-0566">Pantothenate biosynthesis</keyword>
<evidence type="ECO:0000256" key="7">
    <source>
        <dbReference type="HAMAP-Rule" id="MF_00156"/>
    </source>
</evidence>
<evidence type="ECO:0000256" key="8">
    <source>
        <dbReference type="PIRSR" id="PIRSR000388-1"/>
    </source>
</evidence>
<dbReference type="EC" id="2.1.2.11" evidence="7"/>
<keyword evidence="7" id="KW-0963">Cytoplasm</keyword>
<comment type="cofactor">
    <cofactor evidence="7 10">
        <name>Mg(2+)</name>
        <dbReference type="ChEBI" id="CHEBI:18420"/>
    </cofactor>
    <text evidence="7 10">Binds 1 Mg(2+) ion per subunit.</text>
</comment>
<dbReference type="AlphaFoldDB" id="A0A2N3PK10"/>
<dbReference type="GO" id="GO:0003864">
    <property type="term" value="F:3-methyl-2-oxobutanoate hydroxymethyltransferase activity"/>
    <property type="evidence" value="ECO:0007669"/>
    <property type="project" value="UniProtKB-UniRule"/>
</dbReference>
<dbReference type="GO" id="GO:0005737">
    <property type="term" value="C:cytoplasm"/>
    <property type="evidence" value="ECO:0007669"/>
    <property type="project" value="UniProtKB-SubCell"/>
</dbReference>
<dbReference type="InterPro" id="IPR015813">
    <property type="entry name" value="Pyrv/PenolPyrv_kinase-like_dom"/>
</dbReference>
<comment type="caution">
    <text evidence="11">The sequence shown here is derived from an EMBL/GenBank/DDBJ whole genome shotgun (WGS) entry which is preliminary data.</text>
</comment>
<evidence type="ECO:0000256" key="4">
    <source>
        <dbReference type="ARBA" id="ARBA00022655"/>
    </source>
</evidence>
<feature type="active site" description="Proton acceptor" evidence="7 8">
    <location>
        <position position="186"/>
    </location>
</feature>
<comment type="pathway">
    <text evidence="1 7">Cofactor biosynthesis; (R)-pantothenate biosynthesis; (R)-pantoate from 3-methyl-2-oxobutanoate: step 1/2.</text>
</comment>
<dbReference type="CDD" id="cd06557">
    <property type="entry name" value="KPHMT-like"/>
    <property type="match status" value="1"/>
</dbReference>
<dbReference type="EMBL" id="MBPK01000015">
    <property type="protein sequence ID" value="PKT81717.1"/>
    <property type="molecule type" value="Genomic_DNA"/>
</dbReference>
<comment type="function">
    <text evidence="6 7">Catalyzes the reversible reaction in which hydroxymethyl group from 5,10-methylenetetrahydrofolate is transferred onto alpha-ketoisovalerate to form ketopantoate.</text>
</comment>
<dbReference type="HAMAP" id="MF_00156">
    <property type="entry name" value="PanB"/>
    <property type="match status" value="1"/>
</dbReference>
<feature type="binding site" evidence="7 9">
    <location>
        <begin position="49"/>
        <end position="50"/>
    </location>
    <ligand>
        <name>3-methyl-2-oxobutanoate</name>
        <dbReference type="ChEBI" id="CHEBI:11851"/>
    </ligand>
</feature>
<dbReference type="STRING" id="556267.HWAG_01142"/>
<dbReference type="InterPro" id="IPR003700">
    <property type="entry name" value="Pantoate_hydroxy_MeTrfase"/>
</dbReference>
<name>A0A2N3PK10_9HELI</name>
<evidence type="ECO:0000256" key="2">
    <source>
        <dbReference type="ARBA" id="ARBA00008676"/>
    </source>
</evidence>
<dbReference type="Gene3D" id="3.20.20.60">
    <property type="entry name" value="Phosphoenolpyruvate-binding domains"/>
    <property type="match status" value="1"/>
</dbReference>
<dbReference type="UniPathway" id="UPA00028">
    <property type="reaction ID" value="UER00003"/>
</dbReference>
<dbReference type="InterPro" id="IPR040442">
    <property type="entry name" value="Pyrv_kinase-like_dom_sf"/>
</dbReference>
<feature type="binding site" evidence="7 10">
    <location>
        <position position="119"/>
    </location>
    <ligand>
        <name>Mg(2+)</name>
        <dbReference type="ChEBI" id="CHEBI:18420"/>
    </ligand>
</feature>
<feature type="binding site" evidence="7 10">
    <location>
        <position position="88"/>
    </location>
    <ligand>
        <name>Mg(2+)</name>
        <dbReference type="ChEBI" id="CHEBI:18420"/>
    </ligand>
</feature>
<dbReference type="FunFam" id="3.20.20.60:FF:000003">
    <property type="entry name" value="3-methyl-2-oxobutanoate hydroxymethyltransferase"/>
    <property type="match status" value="1"/>
</dbReference>
<evidence type="ECO:0000313" key="12">
    <source>
        <dbReference type="Proteomes" id="UP000233350"/>
    </source>
</evidence>
<dbReference type="NCBIfam" id="NF001452">
    <property type="entry name" value="PRK00311.1"/>
    <property type="match status" value="1"/>
</dbReference>
<dbReference type="NCBIfam" id="TIGR00222">
    <property type="entry name" value="panB"/>
    <property type="match status" value="1"/>
</dbReference>
<evidence type="ECO:0000256" key="3">
    <source>
        <dbReference type="ARBA" id="ARBA00011424"/>
    </source>
</evidence>
<dbReference type="GO" id="GO:0000287">
    <property type="term" value="F:magnesium ion binding"/>
    <property type="evidence" value="ECO:0007669"/>
    <property type="project" value="TreeGrafter"/>
</dbReference>
<feature type="binding site" evidence="7 10">
    <location>
        <position position="49"/>
    </location>
    <ligand>
        <name>Mg(2+)</name>
        <dbReference type="ChEBI" id="CHEBI:18420"/>
    </ligand>
</feature>
<dbReference type="GO" id="GO:0008168">
    <property type="term" value="F:methyltransferase activity"/>
    <property type="evidence" value="ECO:0007669"/>
    <property type="project" value="UniProtKB-KW"/>
</dbReference>
<reference evidence="11 12" key="1">
    <citation type="submission" date="2016-07" db="EMBL/GenBank/DDBJ databases">
        <title>Detection of Helicobacter winghamensis from caecal content of red fox (Vulpes vulpes).</title>
        <authorList>
            <person name="Zanoni R.G."/>
            <person name="Florio D."/>
            <person name="Caffara M."/>
            <person name="Renzi M."/>
            <person name="Parisi A."/>
            <person name="Pasquali F."/>
            <person name="Manfreda G."/>
        </authorList>
    </citation>
    <scope>NUCLEOTIDE SEQUENCE [LARGE SCALE GENOMIC DNA]</scope>
    <source>
        <strain evidence="11 12">295_13</strain>
    </source>
</reference>
<keyword evidence="7 10" id="KW-0460">Magnesium</keyword>
<evidence type="ECO:0000256" key="5">
    <source>
        <dbReference type="ARBA" id="ARBA00022679"/>
    </source>
</evidence>
<comment type="subunit">
    <text evidence="3 7">Homodecamer; pentamer of dimers.</text>
</comment>
<evidence type="ECO:0000313" key="11">
    <source>
        <dbReference type="EMBL" id="PKT81717.1"/>
    </source>
</evidence>
<evidence type="ECO:0000256" key="9">
    <source>
        <dbReference type="PIRSR" id="PIRSR000388-2"/>
    </source>
</evidence>
<comment type="similarity">
    <text evidence="2 7">Belongs to the PanB family.</text>
</comment>
<dbReference type="Proteomes" id="UP000233350">
    <property type="component" value="Unassembled WGS sequence"/>
</dbReference>
<dbReference type="PANTHER" id="PTHR20881:SF0">
    <property type="entry name" value="3-METHYL-2-OXOBUTANOATE HYDROXYMETHYLTRANSFERASE"/>
    <property type="match status" value="1"/>
</dbReference>
<comment type="catalytic activity">
    <reaction evidence="7">
        <text>(6R)-5,10-methylene-5,6,7,8-tetrahydrofolate + 3-methyl-2-oxobutanoate + H2O = 2-dehydropantoate + (6S)-5,6,7,8-tetrahydrofolate</text>
        <dbReference type="Rhea" id="RHEA:11824"/>
        <dbReference type="ChEBI" id="CHEBI:11561"/>
        <dbReference type="ChEBI" id="CHEBI:11851"/>
        <dbReference type="ChEBI" id="CHEBI:15377"/>
        <dbReference type="ChEBI" id="CHEBI:15636"/>
        <dbReference type="ChEBI" id="CHEBI:57453"/>
        <dbReference type="EC" id="2.1.2.11"/>
    </reaction>
</comment>
<dbReference type="SUPFAM" id="SSF51621">
    <property type="entry name" value="Phosphoenolpyruvate/pyruvate domain"/>
    <property type="match status" value="1"/>
</dbReference>
<keyword evidence="7 10" id="KW-0479">Metal-binding</keyword>
<dbReference type="RefSeq" id="WP_006802838.1">
    <property type="nucleotide sequence ID" value="NZ_CABKOI010000020.1"/>
</dbReference>
<keyword evidence="5 7" id="KW-0808">Transferase</keyword>
<dbReference type="Pfam" id="PF02548">
    <property type="entry name" value="Pantoate_transf"/>
    <property type="match status" value="1"/>
</dbReference>
<dbReference type="OrthoDB" id="9781789at2"/>
<feature type="binding site" evidence="7 9">
    <location>
        <position position="117"/>
    </location>
    <ligand>
        <name>3-methyl-2-oxobutanoate</name>
        <dbReference type="ChEBI" id="CHEBI:11851"/>
    </ligand>
</feature>
<keyword evidence="12" id="KW-1185">Reference proteome</keyword>
<comment type="subcellular location">
    <subcellularLocation>
        <location evidence="7">Cytoplasm</location>
    </subcellularLocation>
</comment>
<protein>
    <recommendedName>
        <fullName evidence="7">3-methyl-2-oxobutanoate hydroxymethyltransferase</fullName>
        <ecNumber evidence="7">2.1.2.11</ecNumber>
    </recommendedName>
    <alternativeName>
        <fullName evidence="7">Ketopantoate hydroxymethyltransferase</fullName>
        <shortName evidence="7">KPHMT</shortName>
    </alternativeName>
</protein>
<dbReference type="PIRSF" id="PIRSF000388">
    <property type="entry name" value="Pantoate_hydroxy_MeTrfase"/>
    <property type="match status" value="1"/>
</dbReference>
<sequence length="268" mass="29340">MSMQAQKKSITTTEILRKKNKEKITMLTAYDALFSKIFDGEVDMLLVGDSLNMSFFGESDTLSATLEQMIYHTRAVCNGAKTSLVVCDMPFGSTISPQIALESAMRIFKETKAQAVKIEGGAEIKDTIKLLVQNGIAVVGHIGLKPQLVRLEGGYKVKGKQERELESLLQDAKALESAGVFCFVLEGVCAEVAKQISQSVQIPVIGIGSGASVDGQVLVWSDAFGFFEEFKPKFVRHYLQGAKMVREAMQAYIKDVKNGEFPSASESY</sequence>
<feature type="binding site" evidence="7 9">
    <location>
        <position position="88"/>
    </location>
    <ligand>
        <name>3-methyl-2-oxobutanoate</name>
        <dbReference type="ChEBI" id="CHEBI:11851"/>
    </ligand>
</feature>
<keyword evidence="11" id="KW-0489">Methyltransferase</keyword>
<dbReference type="GeneID" id="97290400"/>
<organism evidence="11 12">
    <name type="scientific">Helicobacter winghamensis</name>
    <dbReference type="NCBI Taxonomy" id="157268"/>
    <lineage>
        <taxon>Bacteria</taxon>
        <taxon>Pseudomonadati</taxon>
        <taxon>Campylobacterota</taxon>
        <taxon>Epsilonproteobacteria</taxon>
        <taxon>Campylobacterales</taxon>
        <taxon>Helicobacteraceae</taxon>
        <taxon>Helicobacter</taxon>
    </lineage>
</organism>
<evidence type="ECO:0000256" key="6">
    <source>
        <dbReference type="ARBA" id="ARBA00056497"/>
    </source>
</evidence>
<gene>
    <name evidence="7" type="primary">panB</name>
    <name evidence="11" type="ORF">BCM31_00970</name>
</gene>
<evidence type="ECO:0000256" key="10">
    <source>
        <dbReference type="PIRSR" id="PIRSR000388-3"/>
    </source>
</evidence>
<evidence type="ECO:0000256" key="1">
    <source>
        <dbReference type="ARBA" id="ARBA00005033"/>
    </source>
</evidence>